<dbReference type="InterPro" id="IPR012328">
    <property type="entry name" value="Chalcone/stilbene_synt_C"/>
</dbReference>
<dbReference type="SUPFAM" id="SSF53901">
    <property type="entry name" value="Thiolase-like"/>
    <property type="match status" value="1"/>
</dbReference>
<dbReference type="PANTHER" id="PTHR11877">
    <property type="entry name" value="HYDROXYMETHYLGLUTARYL-COA SYNTHASE"/>
    <property type="match status" value="1"/>
</dbReference>
<evidence type="ECO:0000259" key="3">
    <source>
        <dbReference type="Pfam" id="PF00195"/>
    </source>
</evidence>
<feature type="domain" description="Chalcone/stilbene synthase C-terminal" evidence="4">
    <location>
        <begin position="246"/>
        <end position="383"/>
    </location>
</feature>
<sequence>MITTGVQTGAVSVRSIATAVPPTVLEQERVRDLFVGQADLSRLARRLVGSVFDASAIARRHTVVDEFAGATSGAAAFYEAQSQTILTPSTGVRNAAYTREVRPLLTAAAASAIDEAPGLERSDITHVITVSCTGFFAPGPDYVLVRDLGLAPSTRRLHIGFMGCYGAFPALRAAVSTCLAEPTATVLIVCVELCTLHVRSSNDPDTIVASSVFADGAAAAVVSARPAPAGSAVLSIDAQETILTDGGETDMAWTIGDLGFEMVLSRYVPRIIEDQIVGALLPLLGTDPASAATAWSQIDRWAVHPGGRAILDRVQRALDLTEEQMSPSREVLRDYGNMSSATVLFILKKHLDHRGQEAATPSSPERIAAMAFGPGLTVESALFTRLVTP</sequence>
<dbReference type="Proteomes" id="UP001172708">
    <property type="component" value="Unassembled WGS sequence"/>
</dbReference>
<dbReference type="Gene3D" id="3.40.47.10">
    <property type="match status" value="2"/>
</dbReference>
<evidence type="ECO:0000313" key="6">
    <source>
        <dbReference type="Proteomes" id="UP001172708"/>
    </source>
</evidence>
<evidence type="ECO:0000259" key="4">
    <source>
        <dbReference type="Pfam" id="PF02797"/>
    </source>
</evidence>
<dbReference type="CDD" id="cd00831">
    <property type="entry name" value="CHS_like"/>
    <property type="match status" value="1"/>
</dbReference>
<dbReference type="PANTHER" id="PTHR11877:SF46">
    <property type="entry name" value="TYPE III POLYKETIDE SYNTHASE A"/>
    <property type="match status" value="1"/>
</dbReference>
<name>A0ABT8GH42_9MICO</name>
<reference evidence="5" key="1">
    <citation type="submission" date="2023-06" db="EMBL/GenBank/DDBJ databases">
        <title>Egi l300058.</title>
        <authorList>
            <person name="Gao L."/>
            <person name="Fang B.-Z."/>
            <person name="Li W.-J."/>
        </authorList>
    </citation>
    <scope>NUCLEOTIDE SEQUENCE</scope>
    <source>
        <strain evidence="5">EGI L300058</strain>
    </source>
</reference>
<comment type="similarity">
    <text evidence="1">Belongs to the thiolase-like superfamily. Chalcone/stilbene synthases family.</text>
</comment>
<dbReference type="InterPro" id="IPR001099">
    <property type="entry name" value="Chalcone/stilbene_synt_N"/>
</dbReference>
<comment type="caution">
    <text evidence="5">The sequence shown here is derived from an EMBL/GenBank/DDBJ whole genome shotgun (WGS) entry which is preliminary data.</text>
</comment>
<feature type="domain" description="Chalcone/stilbene synthase N-terminal" evidence="3">
    <location>
        <begin position="8"/>
        <end position="226"/>
    </location>
</feature>
<keyword evidence="6" id="KW-1185">Reference proteome</keyword>
<dbReference type="InterPro" id="IPR016039">
    <property type="entry name" value="Thiolase-like"/>
</dbReference>
<keyword evidence="2" id="KW-0808">Transferase</keyword>
<organism evidence="5 6">
    <name type="scientific">Demequina muriae</name>
    <dbReference type="NCBI Taxonomy" id="3051664"/>
    <lineage>
        <taxon>Bacteria</taxon>
        <taxon>Bacillati</taxon>
        <taxon>Actinomycetota</taxon>
        <taxon>Actinomycetes</taxon>
        <taxon>Micrococcales</taxon>
        <taxon>Demequinaceae</taxon>
        <taxon>Demequina</taxon>
    </lineage>
</organism>
<protein>
    <submittedName>
        <fullName evidence="5">Type III polyketide synthase</fullName>
    </submittedName>
</protein>
<accession>A0ABT8GH42</accession>
<evidence type="ECO:0000313" key="5">
    <source>
        <dbReference type="EMBL" id="MDN4480589.1"/>
    </source>
</evidence>
<proteinExistence type="inferred from homology"/>
<dbReference type="EMBL" id="JAUHQA010000001">
    <property type="protein sequence ID" value="MDN4480589.1"/>
    <property type="molecule type" value="Genomic_DNA"/>
</dbReference>
<gene>
    <name evidence="5" type="ORF">QQX02_06600</name>
</gene>
<dbReference type="RefSeq" id="WP_301142024.1">
    <property type="nucleotide sequence ID" value="NZ_JAUHQA010000001.1"/>
</dbReference>
<evidence type="ECO:0000256" key="2">
    <source>
        <dbReference type="ARBA" id="ARBA00022679"/>
    </source>
</evidence>
<dbReference type="Pfam" id="PF00195">
    <property type="entry name" value="Chal_sti_synt_N"/>
    <property type="match status" value="1"/>
</dbReference>
<dbReference type="Pfam" id="PF02797">
    <property type="entry name" value="Chal_sti_synt_C"/>
    <property type="match status" value="1"/>
</dbReference>
<dbReference type="InterPro" id="IPR011141">
    <property type="entry name" value="Polyketide_synthase_type-III"/>
</dbReference>
<dbReference type="PIRSF" id="PIRSF000451">
    <property type="entry name" value="PKS_III"/>
    <property type="match status" value="1"/>
</dbReference>
<evidence type="ECO:0000256" key="1">
    <source>
        <dbReference type="ARBA" id="ARBA00005531"/>
    </source>
</evidence>